<dbReference type="PANTHER" id="PTHR43549:SF3">
    <property type="entry name" value="MULTIDRUG RESISTANCE PROTEIN YPNP-RELATED"/>
    <property type="match status" value="1"/>
</dbReference>
<dbReference type="GO" id="GO:0042910">
    <property type="term" value="F:xenobiotic transmembrane transporter activity"/>
    <property type="evidence" value="ECO:0007669"/>
    <property type="project" value="InterPro"/>
</dbReference>
<dbReference type="InterPro" id="IPR002528">
    <property type="entry name" value="MATE_fam"/>
</dbReference>
<feature type="transmembrane region" description="Helical" evidence="7">
    <location>
        <begin position="141"/>
        <end position="158"/>
    </location>
</feature>
<dbReference type="RefSeq" id="WP_072850294.1">
    <property type="nucleotide sequence ID" value="NZ_FRAH01000018.1"/>
</dbReference>
<feature type="transmembrane region" description="Helical" evidence="7">
    <location>
        <begin position="292"/>
        <end position="312"/>
    </location>
</feature>
<feature type="transmembrane region" description="Helical" evidence="7">
    <location>
        <begin position="62"/>
        <end position="83"/>
    </location>
</feature>
<dbReference type="InterPro" id="IPR048279">
    <property type="entry name" value="MdtK-like"/>
</dbReference>
<dbReference type="InterPro" id="IPR052031">
    <property type="entry name" value="Membrane_Transporter-Flippase"/>
</dbReference>
<evidence type="ECO:0000256" key="5">
    <source>
        <dbReference type="ARBA" id="ARBA00022989"/>
    </source>
</evidence>
<dbReference type="OrthoDB" id="9811110at2"/>
<reference evidence="8 9" key="1">
    <citation type="submission" date="2016-11" db="EMBL/GenBank/DDBJ databases">
        <authorList>
            <person name="Jaros S."/>
            <person name="Januszkiewicz K."/>
            <person name="Wedrychowicz H."/>
        </authorList>
    </citation>
    <scope>NUCLEOTIDE SEQUENCE [LARGE SCALE GENOMIC DNA]</scope>
    <source>
        <strain evidence="8 9">DSM 14214</strain>
    </source>
</reference>
<evidence type="ECO:0000256" key="1">
    <source>
        <dbReference type="ARBA" id="ARBA00004651"/>
    </source>
</evidence>
<dbReference type="Pfam" id="PF01554">
    <property type="entry name" value="MatE"/>
    <property type="match status" value="2"/>
</dbReference>
<keyword evidence="5 7" id="KW-1133">Transmembrane helix</keyword>
<keyword evidence="6 7" id="KW-0472">Membrane</keyword>
<accession>A0A1M6QEN1</accession>
<organism evidence="8 9">
    <name type="scientific">Anaerotignum lactatifermentans DSM 14214</name>
    <dbReference type="NCBI Taxonomy" id="1121323"/>
    <lineage>
        <taxon>Bacteria</taxon>
        <taxon>Bacillati</taxon>
        <taxon>Bacillota</taxon>
        <taxon>Clostridia</taxon>
        <taxon>Lachnospirales</taxon>
        <taxon>Anaerotignaceae</taxon>
        <taxon>Anaerotignum</taxon>
    </lineage>
</organism>
<dbReference type="PANTHER" id="PTHR43549">
    <property type="entry name" value="MULTIDRUG RESISTANCE PROTEIN YPNP-RELATED"/>
    <property type="match status" value="1"/>
</dbReference>
<feature type="transmembrane region" description="Helical" evidence="7">
    <location>
        <begin position="365"/>
        <end position="387"/>
    </location>
</feature>
<evidence type="ECO:0000313" key="8">
    <source>
        <dbReference type="EMBL" id="SHK18712.1"/>
    </source>
</evidence>
<feature type="transmembrane region" description="Helical" evidence="7">
    <location>
        <begin position="243"/>
        <end position="272"/>
    </location>
</feature>
<keyword evidence="9" id="KW-1185">Reference proteome</keyword>
<name>A0A1M6QEN1_9FIRM</name>
<evidence type="ECO:0000256" key="4">
    <source>
        <dbReference type="ARBA" id="ARBA00022692"/>
    </source>
</evidence>
<dbReference type="NCBIfam" id="TIGR00797">
    <property type="entry name" value="matE"/>
    <property type="match status" value="1"/>
</dbReference>
<feature type="transmembrane region" description="Helical" evidence="7">
    <location>
        <begin position="200"/>
        <end position="222"/>
    </location>
</feature>
<keyword evidence="2" id="KW-0813">Transport</keyword>
<evidence type="ECO:0000256" key="6">
    <source>
        <dbReference type="ARBA" id="ARBA00023136"/>
    </source>
</evidence>
<keyword evidence="3" id="KW-1003">Cell membrane</keyword>
<feature type="transmembrane region" description="Helical" evidence="7">
    <location>
        <begin position="394"/>
        <end position="418"/>
    </location>
</feature>
<feature type="transmembrane region" description="Helical" evidence="7">
    <location>
        <begin position="324"/>
        <end position="345"/>
    </location>
</feature>
<comment type="subcellular location">
    <subcellularLocation>
        <location evidence="1">Cell membrane</location>
        <topology evidence="1">Multi-pass membrane protein</topology>
    </subcellularLocation>
</comment>
<protein>
    <submittedName>
        <fullName evidence="8">Putative efflux protein, MATE family</fullName>
    </submittedName>
</protein>
<dbReference type="GO" id="GO:0015297">
    <property type="term" value="F:antiporter activity"/>
    <property type="evidence" value="ECO:0007669"/>
    <property type="project" value="InterPro"/>
</dbReference>
<evidence type="ECO:0000256" key="2">
    <source>
        <dbReference type="ARBA" id="ARBA00022448"/>
    </source>
</evidence>
<feature type="transmembrane region" description="Helical" evidence="7">
    <location>
        <begin position="103"/>
        <end position="121"/>
    </location>
</feature>
<feature type="transmembrane region" description="Helical" evidence="7">
    <location>
        <begin position="170"/>
        <end position="194"/>
    </location>
</feature>
<feature type="transmembrane region" description="Helical" evidence="7">
    <location>
        <begin position="424"/>
        <end position="443"/>
    </location>
</feature>
<evidence type="ECO:0000256" key="7">
    <source>
        <dbReference type="SAM" id="Phobius"/>
    </source>
</evidence>
<dbReference type="Proteomes" id="UP000183975">
    <property type="component" value="Unassembled WGS sequence"/>
</dbReference>
<sequence>MSTTAVQPKENKMGTMPINKLLLNMSLPMMIAMLIQALYNIIDSMFVAQISENALSAVSLAFPMQNFMIAVGTGTGVGVNALLSKSLGAKRIKIANKTANVSMFLVFMNWILFILIGLFVAKPFLMGQTKVAEIVDYGNTYLRICCVASLGIYAEIALERLLQATGRTFYTMITQATGAVVNIILDPILIFGMFGMPKMGVAGAALATVIGQFIAAGLALFFNLRVNHDIKFDWKNMLPTKFVLFHIYKVAVPSILMVSIGSVMMFCMNRILEVFTTTAIAVFGVYFKLQSFIFMPIFGMNNGMVPIIAYNYGARHRDRIIGTIKLAVMYAVAMMLIGFAVFQIIPDKLLLMFNASENMLAIGVPALRLISISFLLAGFNIICSSVFQAMGNGVFSLIVSVVRQLVVLVPVAFLISKMGVLDRIWWSFPIAEVVAAAICIFFLRKILKMLDF</sequence>
<evidence type="ECO:0000256" key="3">
    <source>
        <dbReference type="ARBA" id="ARBA00022475"/>
    </source>
</evidence>
<dbReference type="PIRSF" id="PIRSF006603">
    <property type="entry name" value="DinF"/>
    <property type="match status" value="1"/>
</dbReference>
<evidence type="ECO:0000313" key="9">
    <source>
        <dbReference type="Proteomes" id="UP000183975"/>
    </source>
</evidence>
<proteinExistence type="predicted"/>
<dbReference type="GO" id="GO:0005886">
    <property type="term" value="C:plasma membrane"/>
    <property type="evidence" value="ECO:0007669"/>
    <property type="project" value="UniProtKB-SubCell"/>
</dbReference>
<keyword evidence="4 7" id="KW-0812">Transmembrane</keyword>
<gene>
    <name evidence="8" type="ORF">SAMN02745138_01314</name>
</gene>
<feature type="transmembrane region" description="Helical" evidence="7">
    <location>
        <begin position="21"/>
        <end position="42"/>
    </location>
</feature>
<dbReference type="EMBL" id="FRAH01000018">
    <property type="protein sequence ID" value="SHK18712.1"/>
    <property type="molecule type" value="Genomic_DNA"/>
</dbReference>
<dbReference type="CDD" id="cd13144">
    <property type="entry name" value="MATE_like_4"/>
    <property type="match status" value="1"/>
</dbReference>
<dbReference type="AlphaFoldDB" id="A0A1M6QEN1"/>